<dbReference type="AlphaFoldDB" id="N4WMY9"/>
<dbReference type="Pfam" id="PF06898">
    <property type="entry name" value="YqfD"/>
    <property type="match status" value="1"/>
</dbReference>
<dbReference type="InterPro" id="IPR010690">
    <property type="entry name" value="YqfD"/>
</dbReference>
<dbReference type="EMBL" id="APML01000019">
    <property type="protein sequence ID" value="ENH97507.1"/>
    <property type="molecule type" value="Genomic_DNA"/>
</dbReference>
<dbReference type="RefSeq" id="WP_003466544.1">
    <property type="nucleotide sequence ID" value="NZ_APML01000019.1"/>
</dbReference>
<feature type="transmembrane region" description="Helical" evidence="1">
    <location>
        <begin position="91"/>
        <end position="110"/>
    </location>
</feature>
<keyword evidence="1" id="KW-0812">Transmembrane</keyword>
<sequence length="402" mass="46814">MFYKRQNWFKGSCTIQVKGDFPERFFDFCVRKGIQVWNVRRQNQTTCQGTIYVSDLSQIRRLKRETIYKIRLQKGQGFPFLVKATLRQKPLMIGSILAVLFIFILSNIVWKIEIEGLNEDLERKVTKQLESYGVYEGNFQWSLESPGVLQRKLLEDIPELLWVGISKTGVSYHLEGVEKTIVEESENTPASHLVAEKEGVVVDLYVEKGQPLVKQNDTVHVNERLISGILGEEEEMEEKDSDNPPVAAEGEVIAKVWYRSEVAIPLRDSYGVLTGDSENKYYVHASNKLFPIWNFRNPDYHDYQIEVEERSFYFLKWKLPFSFVKQTVYQKEKIEVDRTSKTAKTLALQQSRRKLRQEIGVDGEIIDEKILHEKEENGKVKITLYYTVEEDIVKRQPISQGD</sequence>
<evidence type="ECO:0000256" key="1">
    <source>
        <dbReference type="SAM" id="Phobius"/>
    </source>
</evidence>
<dbReference type="eggNOG" id="COG0561">
    <property type="taxonomic scope" value="Bacteria"/>
</dbReference>
<evidence type="ECO:0000313" key="3">
    <source>
        <dbReference type="Proteomes" id="UP000012283"/>
    </source>
</evidence>
<evidence type="ECO:0000313" key="2">
    <source>
        <dbReference type="EMBL" id="ENH97507.1"/>
    </source>
</evidence>
<protein>
    <recommendedName>
        <fullName evidence="4">Stage IV sporulation protein</fullName>
    </recommendedName>
</protein>
<dbReference type="OrthoDB" id="1640349at2"/>
<comment type="caution">
    <text evidence="2">The sequence shown here is derived from an EMBL/GenBank/DDBJ whole genome shotgun (WGS) entry which is preliminary data.</text>
</comment>
<dbReference type="STRING" id="1308866.J416_05833"/>
<proteinExistence type="predicted"/>
<dbReference type="NCBIfam" id="TIGR02876">
    <property type="entry name" value="spore_yqfD"/>
    <property type="match status" value="1"/>
</dbReference>
<dbReference type="PATRIC" id="fig|1308866.3.peg.1180"/>
<keyword evidence="3" id="KW-1185">Reference proteome</keyword>
<accession>N4WMY9</accession>
<reference evidence="2 3" key="1">
    <citation type="submission" date="2013-03" db="EMBL/GenBank/DDBJ databases">
        <title>Draft genome sequence of Gracibacillus halophilus YIM-C55.5, a moderately halophilic and thermophilic organism from the Xiaochaidamu salt lake.</title>
        <authorList>
            <person name="Sugumar T."/>
            <person name="Polireddy D.R."/>
            <person name="Antony A."/>
            <person name="Madhava Y.R."/>
            <person name="Sivakumar N."/>
        </authorList>
    </citation>
    <scope>NUCLEOTIDE SEQUENCE [LARGE SCALE GENOMIC DNA]</scope>
    <source>
        <strain evidence="2 3">YIM-C55.5</strain>
    </source>
</reference>
<keyword evidence="1" id="KW-1133">Transmembrane helix</keyword>
<name>N4WMY9_9BACI</name>
<dbReference type="Proteomes" id="UP000012283">
    <property type="component" value="Unassembled WGS sequence"/>
</dbReference>
<evidence type="ECO:0008006" key="4">
    <source>
        <dbReference type="Google" id="ProtNLM"/>
    </source>
</evidence>
<dbReference type="PIRSF" id="PIRSF029895">
    <property type="entry name" value="SpoIV"/>
    <property type="match status" value="1"/>
</dbReference>
<keyword evidence="1" id="KW-0472">Membrane</keyword>
<gene>
    <name evidence="2" type="ORF">J416_05833</name>
</gene>
<organism evidence="2 3">
    <name type="scientific">Gracilibacillus halophilus YIM-C55.5</name>
    <dbReference type="NCBI Taxonomy" id="1308866"/>
    <lineage>
        <taxon>Bacteria</taxon>
        <taxon>Bacillati</taxon>
        <taxon>Bacillota</taxon>
        <taxon>Bacilli</taxon>
        <taxon>Bacillales</taxon>
        <taxon>Bacillaceae</taxon>
        <taxon>Gracilibacillus</taxon>
    </lineage>
</organism>